<reference evidence="1" key="1">
    <citation type="submission" date="2021-12" db="EMBL/GenBank/DDBJ databases">
        <authorList>
            <person name="King R."/>
        </authorList>
    </citation>
    <scope>NUCLEOTIDE SEQUENCE</scope>
</reference>
<accession>A0A9N9R2R3</accession>
<protein>
    <submittedName>
        <fullName evidence="1">Uncharacterized protein</fullName>
    </submittedName>
</protein>
<dbReference type="PANTHER" id="PTHR33198:SF19">
    <property type="entry name" value="CCHC-TYPE DOMAIN-CONTAINING PROTEIN"/>
    <property type="match status" value="1"/>
</dbReference>
<evidence type="ECO:0000313" key="2">
    <source>
        <dbReference type="Proteomes" id="UP001153714"/>
    </source>
</evidence>
<name>A0A9N9R2R3_9NEOP</name>
<sequence length="233" mass="26677">MERIRRFTQFCAANDITDDTDKAGVKRRALLLTTLVEDTYRVVNDLAFPSTLDSVEFSILIQKLDSHFLSKKSSFAERYKFYKAEQRPGEDLSEWAARVRNLAQFCGFKTELEFALRDRFILGLENTKEKEKLFAESIETLTFHKALELAQSIRCARMALQVANKSGASADGGYSPTAQPMFAIHRATVRDPTDCFTKSSHNKHNKCCAVCGYRNHTKDQCRFINYKCQKCNQ</sequence>
<dbReference type="AlphaFoldDB" id="A0A9N9R2R3"/>
<dbReference type="OrthoDB" id="6772952at2759"/>
<reference evidence="1" key="2">
    <citation type="submission" date="2022-10" db="EMBL/GenBank/DDBJ databases">
        <authorList>
            <consortium name="ENA_rothamsted_submissions"/>
            <consortium name="culmorum"/>
            <person name="King R."/>
        </authorList>
    </citation>
    <scope>NUCLEOTIDE SEQUENCE</scope>
</reference>
<organism evidence="1 2">
    <name type="scientific">Diatraea saccharalis</name>
    <name type="common">sugarcane borer</name>
    <dbReference type="NCBI Taxonomy" id="40085"/>
    <lineage>
        <taxon>Eukaryota</taxon>
        <taxon>Metazoa</taxon>
        <taxon>Ecdysozoa</taxon>
        <taxon>Arthropoda</taxon>
        <taxon>Hexapoda</taxon>
        <taxon>Insecta</taxon>
        <taxon>Pterygota</taxon>
        <taxon>Neoptera</taxon>
        <taxon>Endopterygota</taxon>
        <taxon>Lepidoptera</taxon>
        <taxon>Glossata</taxon>
        <taxon>Ditrysia</taxon>
        <taxon>Pyraloidea</taxon>
        <taxon>Crambidae</taxon>
        <taxon>Crambinae</taxon>
        <taxon>Diatraea</taxon>
    </lineage>
</organism>
<dbReference type="Proteomes" id="UP001153714">
    <property type="component" value="Chromosome 19"/>
</dbReference>
<gene>
    <name evidence="1" type="ORF">DIATSA_LOCUS6161</name>
</gene>
<keyword evidence="2" id="KW-1185">Reference proteome</keyword>
<dbReference type="EMBL" id="OU893350">
    <property type="protein sequence ID" value="CAG9788358.1"/>
    <property type="molecule type" value="Genomic_DNA"/>
</dbReference>
<proteinExistence type="predicted"/>
<dbReference type="PANTHER" id="PTHR33198">
    <property type="entry name" value="ANK_REP_REGION DOMAIN-CONTAINING PROTEIN-RELATED"/>
    <property type="match status" value="1"/>
</dbReference>
<evidence type="ECO:0000313" key="1">
    <source>
        <dbReference type="EMBL" id="CAG9788358.1"/>
    </source>
</evidence>